<evidence type="ECO:0000259" key="1">
    <source>
        <dbReference type="Pfam" id="PF01797"/>
    </source>
</evidence>
<evidence type="ECO:0000313" key="3">
    <source>
        <dbReference type="Proteomes" id="UP001168540"/>
    </source>
</evidence>
<accession>A0ABT7XNV2</accession>
<reference evidence="2" key="1">
    <citation type="submission" date="2023-06" db="EMBL/GenBank/DDBJ databases">
        <authorList>
            <person name="Zhang S."/>
        </authorList>
    </citation>
    <scope>NUCLEOTIDE SEQUENCE</scope>
    <source>
        <strain evidence="2">SG2303</strain>
    </source>
</reference>
<dbReference type="SUPFAM" id="SSF143422">
    <property type="entry name" value="Transposase IS200-like"/>
    <property type="match status" value="1"/>
</dbReference>
<name>A0ABT7XNV2_9NEIS</name>
<dbReference type="InterPro" id="IPR036515">
    <property type="entry name" value="Transposase_17_sf"/>
</dbReference>
<evidence type="ECO:0000313" key="2">
    <source>
        <dbReference type="EMBL" id="MDN0075482.1"/>
    </source>
</evidence>
<sequence length="69" mass="7744">MKCSPKKCWTIPPIVAGICDVFEAELVAFDGENDLMHLLVNYPPKTSTSALLNSRMIRKKNNSSIHKKL</sequence>
<comment type="caution">
    <text evidence="2">The sequence shown here is derived from an EMBL/GenBank/DDBJ whole genome shotgun (WGS) entry which is preliminary data.</text>
</comment>
<dbReference type="Gene3D" id="3.30.70.1290">
    <property type="entry name" value="Transposase IS200-like"/>
    <property type="match status" value="1"/>
</dbReference>
<dbReference type="Proteomes" id="UP001168540">
    <property type="component" value="Unassembled WGS sequence"/>
</dbReference>
<dbReference type="Pfam" id="PF01797">
    <property type="entry name" value="Y1_Tnp"/>
    <property type="match status" value="1"/>
</dbReference>
<gene>
    <name evidence="2" type="ORF">QU481_11320</name>
</gene>
<keyword evidence="3" id="KW-1185">Reference proteome</keyword>
<dbReference type="InterPro" id="IPR002686">
    <property type="entry name" value="Transposase_17"/>
</dbReference>
<dbReference type="RefSeq" id="WP_289830100.1">
    <property type="nucleotide sequence ID" value="NZ_JAUEDK010000018.1"/>
</dbReference>
<feature type="domain" description="Transposase IS200-like" evidence="1">
    <location>
        <begin position="14"/>
        <end position="54"/>
    </location>
</feature>
<organism evidence="2 3">
    <name type="scientific">Crenobacter oryzisoli</name>
    <dbReference type="NCBI Taxonomy" id="3056844"/>
    <lineage>
        <taxon>Bacteria</taxon>
        <taxon>Pseudomonadati</taxon>
        <taxon>Pseudomonadota</taxon>
        <taxon>Betaproteobacteria</taxon>
        <taxon>Neisseriales</taxon>
        <taxon>Neisseriaceae</taxon>
        <taxon>Crenobacter</taxon>
    </lineage>
</organism>
<protein>
    <submittedName>
        <fullName evidence="2">Transposase</fullName>
    </submittedName>
</protein>
<proteinExistence type="predicted"/>
<dbReference type="EMBL" id="JAUEDK010000018">
    <property type="protein sequence ID" value="MDN0075482.1"/>
    <property type="molecule type" value="Genomic_DNA"/>
</dbReference>